<keyword evidence="4 8" id="KW-1133">Transmembrane helix</keyword>
<reference evidence="11" key="1">
    <citation type="journal article" date="2019" name="Int. J. Syst. Evol. Microbiol.">
        <title>The Global Catalogue of Microorganisms (GCM) 10K type strain sequencing project: providing services to taxonomists for standard genome sequencing and annotation.</title>
        <authorList>
            <consortium name="The Broad Institute Genomics Platform"/>
            <consortium name="The Broad Institute Genome Sequencing Center for Infectious Disease"/>
            <person name="Wu L."/>
            <person name="Ma J."/>
        </authorList>
    </citation>
    <scope>NUCLEOTIDE SEQUENCE [LARGE SCALE GENOMIC DNA]</scope>
    <source>
        <strain evidence="11">JCM 14718</strain>
    </source>
</reference>
<feature type="domain" description="Integral membrane bound transporter" evidence="9">
    <location>
        <begin position="393"/>
        <end position="519"/>
    </location>
</feature>
<accession>A0ABP4RUJ1</accession>
<keyword evidence="3 8" id="KW-0812">Transmembrane</keyword>
<dbReference type="Pfam" id="PF13515">
    <property type="entry name" value="FUSC_2"/>
    <property type="match status" value="1"/>
</dbReference>
<keyword evidence="2" id="KW-1003">Cell membrane</keyword>
<dbReference type="PANTHER" id="PTHR30509:SF9">
    <property type="entry name" value="MULTIDRUG RESISTANCE PROTEIN MDTO"/>
    <property type="match status" value="1"/>
</dbReference>
<proteinExistence type="inferred from homology"/>
<feature type="transmembrane region" description="Helical" evidence="8">
    <location>
        <begin position="406"/>
        <end position="427"/>
    </location>
</feature>
<feature type="transmembrane region" description="Helical" evidence="8">
    <location>
        <begin position="37"/>
        <end position="56"/>
    </location>
</feature>
<dbReference type="Proteomes" id="UP001500618">
    <property type="component" value="Unassembled WGS sequence"/>
</dbReference>
<feature type="transmembrane region" description="Helical" evidence="8">
    <location>
        <begin position="434"/>
        <end position="451"/>
    </location>
</feature>
<dbReference type="InterPro" id="IPR049453">
    <property type="entry name" value="Memb_transporter_dom"/>
</dbReference>
<protein>
    <submittedName>
        <fullName evidence="10">FUSC family protein</fullName>
    </submittedName>
</protein>
<evidence type="ECO:0000256" key="4">
    <source>
        <dbReference type="ARBA" id="ARBA00022989"/>
    </source>
</evidence>
<keyword evidence="5 8" id="KW-0472">Membrane</keyword>
<evidence type="ECO:0000313" key="11">
    <source>
        <dbReference type="Proteomes" id="UP001500618"/>
    </source>
</evidence>
<evidence type="ECO:0000256" key="6">
    <source>
        <dbReference type="ARBA" id="ARBA00043993"/>
    </source>
</evidence>
<evidence type="ECO:0000256" key="5">
    <source>
        <dbReference type="ARBA" id="ARBA00023136"/>
    </source>
</evidence>
<feature type="transmembrane region" description="Helical" evidence="8">
    <location>
        <begin position="109"/>
        <end position="129"/>
    </location>
</feature>
<name>A0ABP4RUJ1_9ACTN</name>
<feature type="transmembrane region" description="Helical" evidence="8">
    <location>
        <begin position="159"/>
        <end position="179"/>
    </location>
</feature>
<feature type="compositionally biased region" description="Low complexity" evidence="7">
    <location>
        <begin position="348"/>
        <end position="369"/>
    </location>
</feature>
<feature type="transmembrane region" description="Helical" evidence="8">
    <location>
        <begin position="457"/>
        <end position="473"/>
    </location>
</feature>
<evidence type="ECO:0000259" key="9">
    <source>
        <dbReference type="Pfam" id="PF13515"/>
    </source>
</evidence>
<keyword evidence="11" id="KW-1185">Reference proteome</keyword>
<dbReference type="EMBL" id="BAAANY010000002">
    <property type="protein sequence ID" value="GAA1661437.1"/>
    <property type="molecule type" value="Genomic_DNA"/>
</dbReference>
<feature type="compositionally biased region" description="Basic and acidic residues" evidence="7">
    <location>
        <begin position="670"/>
        <end position="685"/>
    </location>
</feature>
<evidence type="ECO:0000256" key="3">
    <source>
        <dbReference type="ARBA" id="ARBA00022692"/>
    </source>
</evidence>
<evidence type="ECO:0000256" key="7">
    <source>
        <dbReference type="SAM" id="MobiDB-lite"/>
    </source>
</evidence>
<feature type="transmembrane region" description="Helical" evidence="8">
    <location>
        <begin position="136"/>
        <end position="153"/>
    </location>
</feature>
<dbReference type="PANTHER" id="PTHR30509">
    <property type="entry name" value="P-HYDROXYBENZOIC ACID EFFLUX PUMP SUBUNIT-RELATED"/>
    <property type="match status" value="1"/>
</dbReference>
<comment type="subcellular location">
    <subcellularLocation>
        <location evidence="1">Cell membrane</location>
        <topology evidence="1">Multi-pass membrane protein</topology>
    </subcellularLocation>
</comment>
<sequence length="715" mass="76087">MSIAGNAYGPVPRVREFLGATSGRLLASDPGLNRLRYAIGVAASTAIAIGLILVLLRPAPQVVLLGASAAMISASQRFAATRLKRLGIIASLFVPAAFSLTVATLLSGFAIVADLAFLAVIFAALLAFGRPVYGQPAGTVAFMMFFFALFIRAKPPELPVLYLALVIALGTTAVVTVLATRTSTAPMIQHVRRSYRARLSQVLDAALRLVEQPRPDVRDARRVLRRVARLHEAALVIEAELDATGEGELAGLQRRILDSELAVERLAAEVGQVYKQRIPVEDRRPLAAQLHELRVWIDSGDPNAPDRLAAASVWLDVGTAGPARSTMWAIAEVVEAIERAREPFDAAAAPAEQPVSPARPAAEPAATPAKRTLSDRLTPTVRRAIQATVGCGLAILSGELLSEQRWYWAVITAFMVFVGTGSAGQTLVKGFRRVAGTLIGVVAGTVVASLLGGHLELAVVLAFVCIFAGFYALTLSYGLMVFFITVMLGMLYSLLGTFTPELLLLRLEETAIGAVSGMAAAVLVLPTTATAASREATAKLLEGIRDFLSDLAGVLVDAEALNLVDGARDIDTGLSELHKIAEPIVHRATLLRSRRSDARFTLALLDAAAYHVRSIAANAETAALAGDDGLALANVRMRDNLRLIADGLRADYGQPDQPVRKGASPSELIGAHRRERAGESEPAPMDERTTVLVDHLDRLDRTVTGLATPLGIRIE</sequence>
<organism evidence="10 11">
    <name type="scientific">Fodinicola feengrottensis</name>
    <dbReference type="NCBI Taxonomy" id="435914"/>
    <lineage>
        <taxon>Bacteria</taxon>
        <taxon>Bacillati</taxon>
        <taxon>Actinomycetota</taxon>
        <taxon>Actinomycetes</taxon>
        <taxon>Mycobacteriales</taxon>
        <taxon>Fodinicola</taxon>
    </lineage>
</organism>
<feature type="region of interest" description="Disordered" evidence="7">
    <location>
        <begin position="348"/>
        <end position="373"/>
    </location>
</feature>
<dbReference type="RefSeq" id="WP_344307308.1">
    <property type="nucleotide sequence ID" value="NZ_BAAANY010000002.1"/>
</dbReference>
<evidence type="ECO:0000256" key="8">
    <source>
        <dbReference type="SAM" id="Phobius"/>
    </source>
</evidence>
<evidence type="ECO:0000256" key="1">
    <source>
        <dbReference type="ARBA" id="ARBA00004651"/>
    </source>
</evidence>
<feature type="transmembrane region" description="Helical" evidence="8">
    <location>
        <begin position="480"/>
        <end position="499"/>
    </location>
</feature>
<feature type="transmembrane region" description="Helical" evidence="8">
    <location>
        <begin position="86"/>
        <end position="103"/>
    </location>
</feature>
<comment type="similarity">
    <text evidence="6">Belongs to the YccS/YhfK family.</text>
</comment>
<gene>
    <name evidence="10" type="ORF">GCM10009765_08700</name>
</gene>
<evidence type="ECO:0000313" key="10">
    <source>
        <dbReference type="EMBL" id="GAA1661437.1"/>
    </source>
</evidence>
<feature type="transmembrane region" description="Helical" evidence="8">
    <location>
        <begin position="511"/>
        <end position="532"/>
    </location>
</feature>
<evidence type="ECO:0000256" key="2">
    <source>
        <dbReference type="ARBA" id="ARBA00022475"/>
    </source>
</evidence>
<feature type="region of interest" description="Disordered" evidence="7">
    <location>
        <begin position="654"/>
        <end position="685"/>
    </location>
</feature>
<comment type="caution">
    <text evidence="10">The sequence shown here is derived from an EMBL/GenBank/DDBJ whole genome shotgun (WGS) entry which is preliminary data.</text>
</comment>